<proteinExistence type="predicted"/>
<name>A0A4D8Q1S2_AZOBR</name>
<organism evidence="1 2">
    <name type="scientific">Azospirillum brasilense</name>
    <dbReference type="NCBI Taxonomy" id="192"/>
    <lineage>
        <taxon>Bacteria</taxon>
        <taxon>Pseudomonadati</taxon>
        <taxon>Pseudomonadota</taxon>
        <taxon>Alphaproteobacteria</taxon>
        <taxon>Rhodospirillales</taxon>
        <taxon>Azospirillaceae</taxon>
        <taxon>Azospirillum</taxon>
    </lineage>
</organism>
<sequence length="132" mass="13862">MLQLLPLLMPIITELVGRIPDPQAQAKAAAEMQAKVIDVLSASDSAQLQVNAAEAAHPSLFVAGWRPAVGWLCVLGLGVQTVVYPLAGWALTLYAPGTSLPQIDTETLLGLLVPMLGIGTLRTVEKLKGAAR</sequence>
<protein>
    <recommendedName>
        <fullName evidence="3">Holin (3TMs family)</fullName>
    </recommendedName>
</protein>
<dbReference type="InterPro" id="IPR021497">
    <property type="entry name" value="GTA_holin_3TM"/>
</dbReference>
<reference evidence="1 2" key="1">
    <citation type="submission" date="2018-09" db="EMBL/GenBank/DDBJ databases">
        <title>Whole genome based analysis of evolution and adaptive divergence in Indian and Brazilian strains of Azospirillum brasilense.</title>
        <authorList>
            <person name="Singh C."/>
            <person name="Tripathi A.K."/>
        </authorList>
    </citation>
    <scope>NUCLEOTIDE SEQUENCE [LARGE SCALE GENOMIC DNA]</scope>
    <source>
        <strain evidence="1 2">MTCC4036</strain>
    </source>
</reference>
<dbReference type="Pfam" id="PF11351">
    <property type="entry name" value="GTA_holin_3TM"/>
    <property type="match status" value="1"/>
</dbReference>
<accession>A0A4D8Q1S2</accession>
<dbReference type="EMBL" id="CP032330">
    <property type="protein sequence ID" value="QCO00960.1"/>
    <property type="molecule type" value="Genomic_DNA"/>
</dbReference>
<dbReference type="Proteomes" id="UP000298596">
    <property type="component" value="Chromosome"/>
</dbReference>
<evidence type="ECO:0000313" key="2">
    <source>
        <dbReference type="Proteomes" id="UP000298596"/>
    </source>
</evidence>
<evidence type="ECO:0000313" key="1">
    <source>
        <dbReference type="EMBL" id="QCO00960.1"/>
    </source>
</evidence>
<dbReference type="AlphaFoldDB" id="A0A4D8Q1S2"/>
<gene>
    <name evidence="1" type="ORF">D3867_02155</name>
</gene>
<evidence type="ECO:0008006" key="3">
    <source>
        <dbReference type="Google" id="ProtNLM"/>
    </source>
</evidence>